<name>A0ABT1EFJ2_9FIRM</name>
<sequence length="184" mass="21410">MSEGKISLWTSQDVRVHQSLQRGETYTVKKEYVKEKFGEVAWIFLEAYGYLGKVAAAQMEQPEGSESLIWTFRDRKWVKKEGDSVVMKLEVPVDQVLLFNLNKWNKILNLSFIGEAREEEQFASELAKMGIKDTLEVFRSSFYPVQKRKIIDSWKSVFDLQGISDEYIQGGLWEIQPSWVTEVL</sequence>
<evidence type="ECO:0000313" key="1">
    <source>
        <dbReference type="EMBL" id="MCP1109465.1"/>
    </source>
</evidence>
<dbReference type="RefSeq" id="WP_262068373.1">
    <property type="nucleotide sequence ID" value="NZ_JAMXOC010000003.1"/>
</dbReference>
<keyword evidence="2" id="KW-1185">Reference proteome</keyword>
<gene>
    <name evidence="1" type="ORF">NK118_04275</name>
</gene>
<organism evidence="1 2">
    <name type="scientific">Ohessyouella blattaphilus</name>
    <dbReference type="NCBI Taxonomy" id="2949333"/>
    <lineage>
        <taxon>Bacteria</taxon>
        <taxon>Bacillati</taxon>
        <taxon>Bacillota</taxon>
        <taxon>Clostridia</taxon>
        <taxon>Lachnospirales</taxon>
        <taxon>Lachnospiraceae</taxon>
        <taxon>Ohessyouella</taxon>
    </lineage>
</organism>
<proteinExistence type="predicted"/>
<protein>
    <submittedName>
        <fullName evidence="1">DUF3841 domain-containing protein</fullName>
    </submittedName>
</protein>
<dbReference type="Pfam" id="PF12952">
    <property type="entry name" value="DUF3841"/>
    <property type="match status" value="1"/>
</dbReference>
<dbReference type="EMBL" id="JAMZFV010000003">
    <property type="protein sequence ID" value="MCP1109465.1"/>
    <property type="molecule type" value="Genomic_DNA"/>
</dbReference>
<reference evidence="1 2" key="1">
    <citation type="journal article" date="2022" name="Genome Biol. Evol.">
        <title>Host diet, physiology and behaviors set the stage for Lachnospiraceae cladogenesis.</title>
        <authorList>
            <person name="Vera-Ponce De Leon A."/>
            <person name="Schneider M."/>
            <person name="Jahnes B.C."/>
            <person name="Sadowski V."/>
            <person name="Camuy-Velez L.A."/>
            <person name="Duan J."/>
            <person name="Sabree Z.L."/>
        </authorList>
    </citation>
    <scope>NUCLEOTIDE SEQUENCE [LARGE SCALE GENOMIC DNA]</scope>
    <source>
        <strain evidence="1 2">PAL227</strain>
    </source>
</reference>
<dbReference type="InterPro" id="IPR024211">
    <property type="entry name" value="DUF3841"/>
</dbReference>
<accession>A0ABT1EFJ2</accession>
<dbReference type="Proteomes" id="UP001523565">
    <property type="component" value="Unassembled WGS sequence"/>
</dbReference>
<evidence type="ECO:0000313" key="2">
    <source>
        <dbReference type="Proteomes" id="UP001523565"/>
    </source>
</evidence>
<comment type="caution">
    <text evidence="1">The sequence shown here is derived from an EMBL/GenBank/DDBJ whole genome shotgun (WGS) entry which is preliminary data.</text>
</comment>